<comment type="caution">
    <text evidence="1">The sequence shown here is derived from an EMBL/GenBank/DDBJ whole genome shotgun (WGS) entry which is preliminary data.</text>
</comment>
<dbReference type="AlphaFoldDB" id="A0A7D9I7Q1"/>
<organism evidence="1 2">
    <name type="scientific">Paramuricea clavata</name>
    <name type="common">Red gorgonian</name>
    <name type="synonym">Violescent sea-whip</name>
    <dbReference type="NCBI Taxonomy" id="317549"/>
    <lineage>
        <taxon>Eukaryota</taxon>
        <taxon>Metazoa</taxon>
        <taxon>Cnidaria</taxon>
        <taxon>Anthozoa</taxon>
        <taxon>Octocorallia</taxon>
        <taxon>Malacalcyonacea</taxon>
        <taxon>Plexauridae</taxon>
        <taxon>Paramuricea</taxon>
    </lineage>
</organism>
<dbReference type="Proteomes" id="UP001152795">
    <property type="component" value="Unassembled WGS sequence"/>
</dbReference>
<feature type="non-terminal residue" evidence="1">
    <location>
        <position position="99"/>
    </location>
</feature>
<name>A0A7D9I7Q1_PARCT</name>
<evidence type="ECO:0000313" key="1">
    <source>
        <dbReference type="EMBL" id="CAB4003672.1"/>
    </source>
</evidence>
<evidence type="ECO:0000313" key="2">
    <source>
        <dbReference type="Proteomes" id="UP001152795"/>
    </source>
</evidence>
<keyword evidence="2" id="KW-1185">Reference proteome</keyword>
<sequence>FILLAPDGVQNRPSAVKKLLTIIKVVYPRKPSIVSKYALPVMWKLLESSSSASTGSGNMKEAVHGLANLLYSLMGQSLFEQAQAKSHRLRQKLKELLDQ</sequence>
<proteinExistence type="predicted"/>
<accession>A0A7D9I7Q1</accession>
<reference evidence="1" key="1">
    <citation type="submission" date="2020-04" db="EMBL/GenBank/DDBJ databases">
        <authorList>
            <person name="Alioto T."/>
            <person name="Alioto T."/>
            <person name="Gomez Garrido J."/>
        </authorList>
    </citation>
    <scope>NUCLEOTIDE SEQUENCE</scope>
    <source>
        <strain evidence="1">A484AB</strain>
    </source>
</reference>
<dbReference type="EMBL" id="CACRXK020004692">
    <property type="protein sequence ID" value="CAB4003672.1"/>
    <property type="molecule type" value="Genomic_DNA"/>
</dbReference>
<gene>
    <name evidence="1" type="ORF">PACLA_8A082860</name>
</gene>
<dbReference type="OrthoDB" id="63891at2759"/>
<protein>
    <submittedName>
        <fullName evidence="1">Uncharacterized protein</fullName>
    </submittedName>
</protein>